<dbReference type="SMART" id="SM00398">
    <property type="entry name" value="HMG"/>
    <property type="match status" value="1"/>
</dbReference>
<dbReference type="SMART" id="SM01340">
    <property type="entry name" value="DNA_mis_repair"/>
    <property type="match status" value="1"/>
</dbReference>
<feature type="region of interest" description="Disordered" evidence="4">
    <location>
        <begin position="337"/>
        <end position="419"/>
    </location>
</feature>
<dbReference type="InterPro" id="IPR036890">
    <property type="entry name" value="HATPase_C_sf"/>
</dbReference>
<organism evidence="6 7">
    <name type="scientific">Scomber scombrus</name>
    <name type="common">Atlantic mackerel</name>
    <name type="synonym">Scomber vernalis</name>
    <dbReference type="NCBI Taxonomy" id="13677"/>
    <lineage>
        <taxon>Eukaryota</taxon>
        <taxon>Metazoa</taxon>
        <taxon>Chordata</taxon>
        <taxon>Craniata</taxon>
        <taxon>Vertebrata</taxon>
        <taxon>Euteleostomi</taxon>
        <taxon>Actinopterygii</taxon>
        <taxon>Neopterygii</taxon>
        <taxon>Teleostei</taxon>
        <taxon>Neoteleostei</taxon>
        <taxon>Acanthomorphata</taxon>
        <taxon>Pelagiaria</taxon>
        <taxon>Scombriformes</taxon>
        <taxon>Scombridae</taxon>
        <taxon>Scomber</taxon>
    </lineage>
</organism>
<protein>
    <submittedName>
        <fullName evidence="6">PMS1 protein homolog 1</fullName>
    </submittedName>
</protein>
<dbReference type="PANTHER" id="PTHR10073:SF54">
    <property type="entry name" value="PMS1 PROTEIN HOMOLOG 1"/>
    <property type="match status" value="1"/>
</dbReference>
<dbReference type="Pfam" id="PF00505">
    <property type="entry name" value="HMG_box"/>
    <property type="match status" value="1"/>
</dbReference>
<evidence type="ECO:0000256" key="1">
    <source>
        <dbReference type="ARBA" id="ARBA00006082"/>
    </source>
</evidence>
<evidence type="ECO:0000313" key="7">
    <source>
        <dbReference type="Proteomes" id="UP001314229"/>
    </source>
</evidence>
<dbReference type="GO" id="GO:0032389">
    <property type="term" value="C:MutLalpha complex"/>
    <property type="evidence" value="ECO:0007669"/>
    <property type="project" value="TreeGrafter"/>
</dbReference>
<evidence type="ECO:0000259" key="5">
    <source>
        <dbReference type="PROSITE" id="PS50118"/>
    </source>
</evidence>
<dbReference type="SUPFAM" id="SSF54211">
    <property type="entry name" value="Ribosomal protein S5 domain 2-like"/>
    <property type="match status" value="1"/>
</dbReference>
<dbReference type="SUPFAM" id="SSF47095">
    <property type="entry name" value="HMG-box"/>
    <property type="match status" value="1"/>
</dbReference>
<proteinExistence type="inferred from homology"/>
<comment type="similarity">
    <text evidence="1">Belongs to the DNA mismatch repair MutL/HexB family.</text>
</comment>
<dbReference type="InterPro" id="IPR014721">
    <property type="entry name" value="Ribsml_uS5_D2-typ_fold_subgr"/>
</dbReference>
<feature type="compositionally biased region" description="Low complexity" evidence="4">
    <location>
        <begin position="393"/>
        <end position="405"/>
    </location>
</feature>
<dbReference type="InterPro" id="IPR038973">
    <property type="entry name" value="MutL/Mlh/Pms-like"/>
</dbReference>
<dbReference type="Proteomes" id="UP001314229">
    <property type="component" value="Unassembled WGS sequence"/>
</dbReference>
<feature type="DNA-binding region" description="HMG box" evidence="3">
    <location>
        <begin position="534"/>
        <end position="602"/>
    </location>
</feature>
<dbReference type="CDD" id="cd03485">
    <property type="entry name" value="MutL_Trans_hPMS_1_like"/>
    <property type="match status" value="1"/>
</dbReference>
<evidence type="ECO:0000256" key="3">
    <source>
        <dbReference type="PROSITE-ProRule" id="PRU00267"/>
    </source>
</evidence>
<dbReference type="Pfam" id="PF01119">
    <property type="entry name" value="DNA_mis_repair"/>
    <property type="match status" value="1"/>
</dbReference>
<feature type="domain" description="HMG box" evidence="5">
    <location>
        <begin position="534"/>
        <end position="602"/>
    </location>
</feature>
<dbReference type="FunFam" id="3.30.565.10:FF:000017">
    <property type="entry name" value="PMS1 homolog 1, mismatch repair system component"/>
    <property type="match status" value="1"/>
</dbReference>
<keyword evidence="2" id="KW-0227">DNA damage</keyword>
<name>A0AAV1P0B6_SCOSC</name>
<dbReference type="PROSITE" id="PS50118">
    <property type="entry name" value="HMG_BOX_2"/>
    <property type="match status" value="1"/>
</dbReference>
<sequence>MKQLPADTVRLLSSSQVITSVVNVVKELIENSLDAGASSVDVKLENHGLDRIEVRDNGHGVKAADTAVMAVRHFTSKISNHEDLEQLETYGFRGEALGSICAVAEVTITTKTEDDDISTQYTLNATGGIVSQKPSHLGQGTTVSVLKIFKNLPVRRQYYSSVKKCKEELKKVQDLLMAYAIIKPDLRLTLAHNKVVVWQKAKVVDHRSALLATLGPGVVANLLPRHHRQEQPEVLLDGFFPKPGADYSSTSTSSPDKTFIFVNNRPVHLKEIMKILRQHYNGQYPDARNRYPILVLQITVSPSSVDVNLTPDKTQVLLHNKEAVLIAVEDLLVSLYQPSSDPPPEDQLLHETSPPPSSPLQTDAPPPDNERSDMSDISPNDHGGDILEDAPGSCDADLSAAASADVSPKPQTSMNSSSSSIAEDWIVNQIPGGLESNFSLYDDELISTASKSPEKGEDSLDKLSAEDWSRGTALTDPVSGEPLQPITIHQPSKPNHSDSDDKNQSGSNKKFQFNVITEKRAALTAYDLISNRVTRAPLTAAALFEKEARAEILREKPAASLQDISVAVHERWKNLREEDRKKYEDKAKKHLEHHDHRTKLASAEGPRETSGSAPRGHAQGQKRKAPLSNQQLLDELFSAQPQKKMRSPPSKPSQPLPCSVAALRLQLQRLSSQSSAAPRGLRLVNRLASQSAWVILCGQRLMLLNPFRVEEALLFKRLLENNILPAVSLQNPIQLTDGNLGAEYVEALCNMEKQSPELNGQMFISDPRVVSNGFKIRLAQGLTSAERHLEVTAMADCVPFLGVEDLREILTAVLHRKASTVQECRPLKVTNYLQGEAVRLARQLPTHLTRDDVQETLQRMEQQLDENNRTCFHGRPFLQHLTDVPSTDQEAEALIKPLEL</sequence>
<feature type="compositionally biased region" description="Polar residues" evidence="4">
    <location>
        <begin position="409"/>
        <end position="419"/>
    </location>
</feature>
<comment type="caution">
    <text evidence="6">The sequence shown here is derived from an EMBL/GenBank/DDBJ whole genome shotgun (WGS) entry which is preliminary data.</text>
</comment>
<keyword evidence="3" id="KW-0539">Nucleus</keyword>
<keyword evidence="7" id="KW-1185">Reference proteome</keyword>
<dbReference type="EMBL" id="CAWUFR010000067">
    <property type="protein sequence ID" value="CAK6963739.1"/>
    <property type="molecule type" value="Genomic_DNA"/>
</dbReference>
<dbReference type="InterPro" id="IPR009071">
    <property type="entry name" value="HMG_box_dom"/>
</dbReference>
<dbReference type="CDD" id="cd16926">
    <property type="entry name" value="HATPase_MutL-MLH-PMS-like"/>
    <property type="match status" value="1"/>
</dbReference>
<dbReference type="Gene3D" id="3.30.565.10">
    <property type="entry name" value="Histidine kinase-like ATPase, C-terminal domain"/>
    <property type="match status" value="1"/>
</dbReference>
<dbReference type="GO" id="GO:0030983">
    <property type="term" value="F:mismatched DNA binding"/>
    <property type="evidence" value="ECO:0007669"/>
    <property type="project" value="InterPro"/>
</dbReference>
<dbReference type="InterPro" id="IPR014762">
    <property type="entry name" value="DNA_mismatch_repair_CS"/>
</dbReference>
<dbReference type="Gene3D" id="1.10.30.10">
    <property type="entry name" value="High mobility group box domain"/>
    <property type="match status" value="1"/>
</dbReference>
<dbReference type="NCBIfam" id="TIGR00585">
    <property type="entry name" value="mutl"/>
    <property type="match status" value="1"/>
</dbReference>
<dbReference type="Pfam" id="PF13589">
    <property type="entry name" value="HATPase_c_3"/>
    <property type="match status" value="1"/>
</dbReference>
<accession>A0AAV1P0B6</accession>
<dbReference type="InterPro" id="IPR036910">
    <property type="entry name" value="HMG_box_dom_sf"/>
</dbReference>
<dbReference type="PANTHER" id="PTHR10073">
    <property type="entry name" value="DNA MISMATCH REPAIR PROTEIN MLH, PMS, MUTL"/>
    <property type="match status" value="1"/>
</dbReference>
<dbReference type="GO" id="GO:0016887">
    <property type="term" value="F:ATP hydrolysis activity"/>
    <property type="evidence" value="ECO:0007669"/>
    <property type="project" value="InterPro"/>
</dbReference>
<dbReference type="GO" id="GO:0140664">
    <property type="term" value="F:ATP-dependent DNA damage sensor activity"/>
    <property type="evidence" value="ECO:0007669"/>
    <property type="project" value="InterPro"/>
</dbReference>
<dbReference type="FunFam" id="1.10.30.10:FF:000026">
    <property type="entry name" value="PMS1 homolog 1, mismatch repair system component"/>
    <property type="match status" value="1"/>
</dbReference>
<evidence type="ECO:0000256" key="4">
    <source>
        <dbReference type="SAM" id="MobiDB-lite"/>
    </source>
</evidence>
<feature type="compositionally biased region" description="Basic and acidic residues" evidence="4">
    <location>
        <begin position="583"/>
        <end position="595"/>
    </location>
</feature>
<gene>
    <name evidence="6" type="ORF">FSCOSCO3_A023640</name>
</gene>
<dbReference type="GO" id="GO:0006298">
    <property type="term" value="P:mismatch repair"/>
    <property type="evidence" value="ECO:0007669"/>
    <property type="project" value="InterPro"/>
</dbReference>
<dbReference type="FunFam" id="3.30.230.10:FF:000030">
    <property type="entry name" value="PMS1 homolog 1, mismatch repair system component"/>
    <property type="match status" value="1"/>
</dbReference>
<dbReference type="SUPFAM" id="SSF55874">
    <property type="entry name" value="ATPase domain of HSP90 chaperone/DNA topoisomerase II/histidine kinase"/>
    <property type="match status" value="1"/>
</dbReference>
<dbReference type="InterPro" id="IPR013507">
    <property type="entry name" value="DNA_mismatch_S5_2-like"/>
</dbReference>
<keyword evidence="3" id="KW-0238">DNA-binding</keyword>
<feature type="region of interest" description="Disordered" evidence="4">
    <location>
        <begin position="472"/>
        <end position="512"/>
    </location>
</feature>
<feature type="region of interest" description="Disordered" evidence="4">
    <location>
        <begin position="583"/>
        <end position="627"/>
    </location>
</feature>
<dbReference type="InterPro" id="IPR020568">
    <property type="entry name" value="Ribosomal_Su5_D2-typ_SF"/>
</dbReference>
<dbReference type="GO" id="GO:0005524">
    <property type="term" value="F:ATP binding"/>
    <property type="evidence" value="ECO:0007669"/>
    <property type="project" value="InterPro"/>
</dbReference>
<dbReference type="AlphaFoldDB" id="A0AAV1P0B6"/>
<dbReference type="Gene3D" id="3.30.230.10">
    <property type="match status" value="1"/>
</dbReference>
<dbReference type="InterPro" id="IPR002099">
    <property type="entry name" value="MutL/Mlh/PMS"/>
</dbReference>
<evidence type="ECO:0000256" key="2">
    <source>
        <dbReference type="ARBA" id="ARBA00022763"/>
    </source>
</evidence>
<reference evidence="6 7" key="1">
    <citation type="submission" date="2024-01" db="EMBL/GenBank/DDBJ databases">
        <authorList>
            <person name="Alioto T."/>
            <person name="Alioto T."/>
            <person name="Gomez Garrido J."/>
        </authorList>
    </citation>
    <scope>NUCLEOTIDE SEQUENCE [LARGE SCALE GENOMIC DNA]</scope>
</reference>
<evidence type="ECO:0000313" key="6">
    <source>
        <dbReference type="EMBL" id="CAK6963739.1"/>
    </source>
</evidence>
<dbReference type="PROSITE" id="PS00058">
    <property type="entry name" value="DNA_MISMATCH_REPAIR_1"/>
    <property type="match status" value="1"/>
</dbReference>